<dbReference type="GeneID" id="81473251"/>
<dbReference type="Pfam" id="PF00072">
    <property type="entry name" value="Response_reg"/>
    <property type="match status" value="1"/>
</dbReference>
<name>A0A9Q2IQ68_GLUJA</name>
<dbReference type="SUPFAM" id="SSF52172">
    <property type="entry name" value="CheY-like"/>
    <property type="match status" value="1"/>
</dbReference>
<dbReference type="EMBL" id="JABCQN010000001">
    <property type="protein sequence ID" value="MBF0869433.1"/>
    <property type="molecule type" value="Genomic_DNA"/>
</dbReference>
<dbReference type="GO" id="GO:0000160">
    <property type="term" value="P:phosphorelay signal transduction system"/>
    <property type="evidence" value="ECO:0007669"/>
    <property type="project" value="InterPro"/>
</dbReference>
<protein>
    <submittedName>
        <fullName evidence="4">Response regulator</fullName>
    </submittedName>
</protein>
<dbReference type="SMART" id="SM00448">
    <property type="entry name" value="REC"/>
    <property type="match status" value="1"/>
</dbReference>
<dbReference type="Proteomes" id="UP000661006">
    <property type="component" value="Unassembled WGS sequence"/>
</dbReference>
<reference evidence="4" key="1">
    <citation type="submission" date="2020-04" db="EMBL/GenBank/DDBJ databases">
        <authorList>
            <person name="Sombolestani A."/>
        </authorList>
    </citation>
    <scope>NUCLEOTIDE SEQUENCE</scope>
    <source>
        <strain evidence="4">R71697</strain>
    </source>
</reference>
<feature type="modified residue" description="4-aspartylphosphate" evidence="2">
    <location>
        <position position="51"/>
    </location>
</feature>
<evidence type="ECO:0000259" key="3">
    <source>
        <dbReference type="PROSITE" id="PS50110"/>
    </source>
</evidence>
<comment type="caution">
    <text evidence="4">The sequence shown here is derived from an EMBL/GenBank/DDBJ whole genome shotgun (WGS) entry which is preliminary data.</text>
</comment>
<evidence type="ECO:0000256" key="2">
    <source>
        <dbReference type="PROSITE-ProRule" id="PRU00169"/>
    </source>
</evidence>
<evidence type="ECO:0000313" key="4">
    <source>
        <dbReference type="EMBL" id="MBF0869433.1"/>
    </source>
</evidence>
<dbReference type="PANTHER" id="PTHR44591">
    <property type="entry name" value="STRESS RESPONSE REGULATOR PROTEIN 1"/>
    <property type="match status" value="1"/>
</dbReference>
<dbReference type="InterPro" id="IPR011006">
    <property type="entry name" value="CheY-like_superfamily"/>
</dbReference>
<reference evidence="4" key="2">
    <citation type="submission" date="2020-11" db="EMBL/GenBank/DDBJ databases">
        <title>Description of novel Gluconobacter species.</title>
        <authorList>
            <person name="Cleenwerck I."/>
            <person name="Cnockaert M."/>
            <person name="Borremans W."/>
            <person name="Wieme A.D."/>
            <person name="De Vuyst L."/>
            <person name="Vandamme P."/>
        </authorList>
    </citation>
    <scope>NUCLEOTIDE SEQUENCE</scope>
    <source>
        <strain evidence="4">R71697</strain>
    </source>
</reference>
<gene>
    <name evidence="4" type="ORF">HKD32_00990</name>
</gene>
<dbReference type="PROSITE" id="PS50110">
    <property type="entry name" value="RESPONSE_REGULATORY"/>
    <property type="match status" value="1"/>
</dbReference>
<dbReference type="PANTHER" id="PTHR44591:SF25">
    <property type="entry name" value="CHEMOTAXIS TWO-COMPONENT RESPONSE REGULATOR"/>
    <property type="match status" value="1"/>
</dbReference>
<organism evidence="4 5">
    <name type="scientific">Gluconobacter japonicus</name>
    <dbReference type="NCBI Taxonomy" id="376620"/>
    <lineage>
        <taxon>Bacteria</taxon>
        <taxon>Pseudomonadati</taxon>
        <taxon>Pseudomonadota</taxon>
        <taxon>Alphaproteobacteria</taxon>
        <taxon>Acetobacterales</taxon>
        <taxon>Acetobacteraceae</taxon>
        <taxon>Gluconobacter</taxon>
    </lineage>
</organism>
<dbReference type="InterPro" id="IPR050595">
    <property type="entry name" value="Bact_response_regulator"/>
</dbReference>
<dbReference type="InterPro" id="IPR001789">
    <property type="entry name" value="Sig_transdc_resp-reg_receiver"/>
</dbReference>
<accession>A0A9Q2IQ68</accession>
<dbReference type="Gene3D" id="3.40.50.2300">
    <property type="match status" value="1"/>
</dbReference>
<dbReference type="RefSeq" id="WP_061932774.1">
    <property type="nucleotide sequence ID" value="NZ_JABCQN010000001.1"/>
</dbReference>
<keyword evidence="1 2" id="KW-0597">Phosphoprotein</keyword>
<evidence type="ECO:0000313" key="5">
    <source>
        <dbReference type="Proteomes" id="UP000661006"/>
    </source>
</evidence>
<dbReference type="AlphaFoldDB" id="A0A9Q2IQ68"/>
<sequence>MNILIVDDSRTIRKLLSDTLEAVGHTVCQAEDGIDALDALEKFSPEIIITDLNMPRMDGLELVKKLRHINTTKFLPILFLTTEGSSEMKEKGRQAGATGWLVKPFDRSRLLNTIERVSS</sequence>
<evidence type="ECO:0000256" key="1">
    <source>
        <dbReference type="ARBA" id="ARBA00022553"/>
    </source>
</evidence>
<proteinExistence type="predicted"/>
<feature type="domain" description="Response regulatory" evidence="3">
    <location>
        <begin position="2"/>
        <end position="118"/>
    </location>
</feature>